<dbReference type="InterPro" id="IPR037682">
    <property type="entry name" value="TonB_C"/>
</dbReference>
<comment type="subcellular location">
    <subcellularLocation>
        <location evidence="1">Membrane</location>
        <topology evidence="1">Single-pass membrane protein</topology>
    </subcellularLocation>
</comment>
<feature type="region of interest" description="Disordered" evidence="5">
    <location>
        <begin position="232"/>
        <end position="264"/>
    </location>
</feature>
<dbReference type="EMBL" id="JADJMH010000001">
    <property type="protein sequence ID" value="MBK7673406.1"/>
    <property type="molecule type" value="Genomic_DNA"/>
</dbReference>
<evidence type="ECO:0000256" key="1">
    <source>
        <dbReference type="ARBA" id="ARBA00004167"/>
    </source>
</evidence>
<reference evidence="8 9" key="1">
    <citation type="submission" date="2020-10" db="EMBL/GenBank/DDBJ databases">
        <title>Connecting structure to function with the recovery of over 1000 high-quality activated sludge metagenome-assembled genomes encoding full-length rRNA genes using long-read sequencing.</title>
        <authorList>
            <person name="Singleton C.M."/>
            <person name="Petriglieri F."/>
            <person name="Kristensen J.M."/>
            <person name="Kirkegaard R.H."/>
            <person name="Michaelsen T.Y."/>
            <person name="Andersen M.H."/>
            <person name="Karst S.M."/>
            <person name="Dueholm M.S."/>
            <person name="Nielsen P.H."/>
            <person name="Albertsen M."/>
        </authorList>
    </citation>
    <scope>NUCLEOTIDE SEQUENCE [LARGE SCALE GENOMIC DNA]</scope>
    <source>
        <strain evidence="8">EsbW_18-Q3-R4-48_BATAC.285</strain>
    </source>
</reference>
<keyword evidence="2 6" id="KW-0812">Transmembrane</keyword>
<evidence type="ECO:0000256" key="2">
    <source>
        <dbReference type="ARBA" id="ARBA00022692"/>
    </source>
</evidence>
<evidence type="ECO:0000256" key="4">
    <source>
        <dbReference type="ARBA" id="ARBA00023136"/>
    </source>
</evidence>
<dbReference type="NCBIfam" id="TIGR01352">
    <property type="entry name" value="tonB_Cterm"/>
    <property type="match status" value="1"/>
</dbReference>
<dbReference type="Gene3D" id="3.30.1150.10">
    <property type="match status" value="1"/>
</dbReference>
<keyword evidence="3 6" id="KW-1133">Transmembrane helix</keyword>
<proteinExistence type="predicted"/>
<protein>
    <submittedName>
        <fullName evidence="8">TonB family protein</fullName>
    </submittedName>
</protein>
<keyword evidence="4 6" id="KW-0472">Membrane</keyword>
<feature type="domain" description="TonB C-terminal" evidence="7">
    <location>
        <begin position="166"/>
        <end position="227"/>
    </location>
</feature>
<name>A0A935PWK9_9PROT</name>
<dbReference type="GO" id="GO:0016020">
    <property type="term" value="C:membrane"/>
    <property type="evidence" value="ECO:0007669"/>
    <property type="project" value="UniProtKB-SubCell"/>
</dbReference>
<dbReference type="InterPro" id="IPR006260">
    <property type="entry name" value="TonB/TolA_C"/>
</dbReference>
<dbReference type="Pfam" id="PF03544">
    <property type="entry name" value="TonB_C"/>
    <property type="match status" value="1"/>
</dbReference>
<dbReference type="Proteomes" id="UP000697998">
    <property type="component" value="Unassembled WGS sequence"/>
</dbReference>
<evidence type="ECO:0000313" key="9">
    <source>
        <dbReference type="Proteomes" id="UP000697998"/>
    </source>
</evidence>
<dbReference type="SUPFAM" id="SSF74653">
    <property type="entry name" value="TolA/TonB C-terminal domain"/>
    <property type="match status" value="1"/>
</dbReference>
<evidence type="ECO:0000259" key="7">
    <source>
        <dbReference type="Pfam" id="PF03544"/>
    </source>
</evidence>
<evidence type="ECO:0000256" key="6">
    <source>
        <dbReference type="SAM" id="Phobius"/>
    </source>
</evidence>
<dbReference type="AlphaFoldDB" id="A0A935PWK9"/>
<organism evidence="8 9">
    <name type="scientific">Candidatus Accumulibacter proximus</name>
    <dbReference type="NCBI Taxonomy" id="2954385"/>
    <lineage>
        <taxon>Bacteria</taxon>
        <taxon>Pseudomonadati</taxon>
        <taxon>Pseudomonadota</taxon>
        <taxon>Betaproteobacteria</taxon>
        <taxon>Candidatus Accumulibacter</taxon>
    </lineage>
</organism>
<evidence type="ECO:0000256" key="5">
    <source>
        <dbReference type="SAM" id="MobiDB-lite"/>
    </source>
</evidence>
<feature type="transmembrane region" description="Helical" evidence="6">
    <location>
        <begin position="21"/>
        <end position="40"/>
    </location>
</feature>
<comment type="caution">
    <text evidence="8">The sequence shown here is derived from an EMBL/GenBank/DDBJ whole genome shotgun (WGS) entry which is preliminary data.</text>
</comment>
<evidence type="ECO:0000313" key="8">
    <source>
        <dbReference type="EMBL" id="MBK7673406.1"/>
    </source>
</evidence>
<accession>A0A935PWK9</accession>
<dbReference type="GO" id="GO:0055085">
    <property type="term" value="P:transmembrane transport"/>
    <property type="evidence" value="ECO:0007669"/>
    <property type="project" value="InterPro"/>
</dbReference>
<gene>
    <name evidence="8" type="ORF">IPJ27_00790</name>
</gene>
<sequence length="264" mass="27381">MTLSTAVYSGTSAAQRQRERLLWALLVSLWLHLLVSAVPLRTPDSAGEAVAGRAALAATLRGARGQGPSLASLPTVSGAEDAVGLQGRPAAAHAAGSPDAAALVAARGQRRLAAQIPPYLLAPLVVNAPLAGWYFSRAELTVPPVLVDAPRLQFPDGLSSAWTGRGRVQLRVFLGVSGAVEGIEVLSSDLPTVFDEAAVAAFANLRFRPGEIEGVAVNSQTRFEVCFDDAESGGCADTETGSSTSTERPDARPMRRSGSAASLR</sequence>
<evidence type="ECO:0000256" key="3">
    <source>
        <dbReference type="ARBA" id="ARBA00022989"/>
    </source>
</evidence>